<evidence type="ECO:0000313" key="1">
    <source>
        <dbReference type="EMBL" id="QVQ56773.1"/>
    </source>
</evidence>
<keyword evidence="1" id="KW-0934">Plastid</keyword>
<dbReference type="EMBL" id="MW810349">
    <property type="protein sequence ID" value="QVQ56773.1"/>
    <property type="molecule type" value="Genomic_DNA"/>
</dbReference>
<protein>
    <submittedName>
        <fullName evidence="1">Cytochrome b6-f complex subunit PetP</fullName>
    </submittedName>
</protein>
<organism evidence="1">
    <name type="scientific">Erythrocystis saccata</name>
    <dbReference type="NCBI Taxonomy" id="2822695"/>
    <lineage>
        <taxon>Eukaryota</taxon>
        <taxon>Rhodophyta</taxon>
        <taxon>Florideophyceae</taxon>
        <taxon>Rhodymeniophycidae</taxon>
        <taxon>Ceramiales</taxon>
        <taxon>Rhodomelaceae</taxon>
        <taxon>Erythrocystis</taxon>
    </lineage>
</organism>
<reference evidence="1" key="1">
    <citation type="submission" date="2021-03" db="EMBL/GenBank/DDBJ databases">
        <title>Transfer of the hemiparasitic marine red alga Erythrocystis saccata (Rhodomelaceae, Rhodophyta) to the tribe Streblocladieae inferred from organellar genome analysis.</title>
        <authorList>
            <person name="Hughey J.R."/>
        </authorList>
    </citation>
    <scope>NUCLEOTIDE SEQUENCE</scope>
</reference>
<dbReference type="AlphaFoldDB" id="A0A8E6L370"/>
<geneLocation type="chloroplast" evidence="1"/>
<gene>
    <name evidence="1" type="primary">petP</name>
</gene>
<sequence length="54" mass="6476">MQIKHIPNKLKKTIMINKKTIIELKGLKKVSKKENMIIIELTNKYRVWLLKTEI</sequence>
<keyword evidence="1" id="KW-0150">Chloroplast</keyword>
<proteinExistence type="predicted"/>
<accession>A0A8E6L370</accession>
<name>A0A8E6L370_9FLOR</name>